<dbReference type="PANTHER" id="PTHR12507">
    <property type="entry name" value="REDUCED GROWTH PHENOTYPE 1 RGP1, YEAST -RELATED"/>
    <property type="match status" value="1"/>
</dbReference>
<organism evidence="2 3">
    <name type="scientific">Morus notabilis</name>
    <dbReference type="NCBI Taxonomy" id="981085"/>
    <lineage>
        <taxon>Eukaryota</taxon>
        <taxon>Viridiplantae</taxon>
        <taxon>Streptophyta</taxon>
        <taxon>Embryophyta</taxon>
        <taxon>Tracheophyta</taxon>
        <taxon>Spermatophyta</taxon>
        <taxon>Magnoliopsida</taxon>
        <taxon>eudicotyledons</taxon>
        <taxon>Gunneridae</taxon>
        <taxon>Pentapetalae</taxon>
        <taxon>rosids</taxon>
        <taxon>fabids</taxon>
        <taxon>Rosales</taxon>
        <taxon>Moraceae</taxon>
        <taxon>Moreae</taxon>
        <taxon>Morus</taxon>
    </lineage>
</organism>
<keyword evidence="3" id="KW-1185">Reference proteome</keyword>
<evidence type="ECO:0000313" key="3">
    <source>
        <dbReference type="Proteomes" id="UP000030645"/>
    </source>
</evidence>
<proteinExistence type="predicted"/>
<protein>
    <submittedName>
        <fullName evidence="2">Uncharacterized protein</fullName>
    </submittedName>
</protein>
<dbReference type="KEGG" id="mnt:21406643"/>
<name>W9RTV9_9ROSA</name>
<dbReference type="AlphaFoldDB" id="W9RTV9"/>
<feature type="region of interest" description="Disordered" evidence="1">
    <location>
        <begin position="1"/>
        <end position="22"/>
    </location>
</feature>
<dbReference type="OrthoDB" id="1918at2759"/>
<dbReference type="SUPFAM" id="SSF81296">
    <property type="entry name" value="E set domains"/>
    <property type="match status" value="1"/>
</dbReference>
<dbReference type="EMBL" id="KE344611">
    <property type="protein sequence ID" value="EXB70704.1"/>
    <property type="molecule type" value="Genomic_DNA"/>
</dbReference>
<gene>
    <name evidence="2" type="ORF">L484_023890</name>
</gene>
<feature type="region of interest" description="Disordered" evidence="1">
    <location>
        <begin position="407"/>
        <end position="453"/>
    </location>
</feature>
<dbReference type="InterPro" id="IPR014848">
    <property type="entry name" value="Rgp1"/>
</dbReference>
<dbReference type="Pfam" id="PF08737">
    <property type="entry name" value="Rgp1"/>
    <property type="match status" value="1"/>
</dbReference>
<dbReference type="eggNOG" id="KOG4469">
    <property type="taxonomic scope" value="Eukaryota"/>
</dbReference>
<sequence length="630" mass="70510">MPPTLPKKKKKKKKKKQRELRQLQKKTRNVVAFQDLDFVFNQISDICFQKFHFRKAFPFPVLINTKSAFVPTLSSQFDPNFPPNSASRKQNRELGSATAQMLPPRFSSIFGGGGANAKASKRDVLPSLKLQTDKEVYGPGDPVVVTVEIGNPGGNSDSAFSLLVERLSFEIKGIEKLDTQWFATQKPLPGSKQRRGEYVFAEGSTTALVSNQIVSAGATKSYVVRTLLPNVIPPSYKGATIRYLYYVRSTISGQWLILENPHSRGESVKGFTELEARVPFQVWVTQKNNGLPVEEGQNDGIVPSTVIQMDIFWKEADGDCDWVRANDIYDGIEEGYESSKDEISSVSSYNPLKDRTFGSSMSLQSYAARSSFKDGAYLEGERPSLSLNLALPRLSVAEVLYDSGADILSPNSSQSQQQKLKKSLSADDEAGAPSSPAARTVEPPTSEGFTRGRSYNIRMDDHVLLRFSPKNSESIYYFSDMIGGTLTFFHEEGARRCLEVSITLETSETISRRFVHPSRRNSPTITKVQSDHYEVVADLVQTSFLFSIPMDGPMSFSTPHVSVQWALRFEFFTTPKNLDWTRYEHPLLIEGREKSEWVLPITVHAPPPCASAPHTRNEKPFSLEPLWVRN</sequence>
<reference evidence="3" key="1">
    <citation type="submission" date="2013-01" db="EMBL/GenBank/DDBJ databases">
        <title>Draft Genome Sequence of a Mulberry Tree, Morus notabilis C.K. Schneid.</title>
        <authorList>
            <person name="He N."/>
            <person name="Zhao S."/>
        </authorList>
    </citation>
    <scope>NUCLEOTIDE SEQUENCE</scope>
</reference>
<accession>W9RTV9</accession>
<evidence type="ECO:0000256" key="1">
    <source>
        <dbReference type="SAM" id="MobiDB-lite"/>
    </source>
</evidence>
<dbReference type="InterPro" id="IPR014756">
    <property type="entry name" value="Ig_E-set"/>
</dbReference>
<dbReference type="STRING" id="981085.W9RTV9"/>
<evidence type="ECO:0000313" key="2">
    <source>
        <dbReference type="EMBL" id="EXB70704.1"/>
    </source>
</evidence>
<dbReference type="Proteomes" id="UP000030645">
    <property type="component" value="Unassembled WGS sequence"/>
</dbReference>